<feature type="transmembrane region" description="Helical" evidence="6">
    <location>
        <begin position="214"/>
        <end position="232"/>
    </location>
</feature>
<feature type="transmembrane region" description="Helical" evidence="6">
    <location>
        <begin position="7"/>
        <end position="27"/>
    </location>
</feature>
<evidence type="ECO:0000256" key="6">
    <source>
        <dbReference type="SAM" id="Phobius"/>
    </source>
</evidence>
<keyword evidence="3 6" id="KW-0812">Transmembrane</keyword>
<name>A0ABN8ANW0_9PROT</name>
<evidence type="ECO:0000256" key="2">
    <source>
        <dbReference type="ARBA" id="ARBA00007362"/>
    </source>
</evidence>
<sequence>MASKQKILSVIGLLSGALVWGLMWYPYRALHNMGIGGELSTLLSYCMAMILGLLFLGPIWRELRIAGWLSIVLMASAGWTNLGYVLAVLDGEVMRVLLLFYLAPLWTVIFSRWLLGEKLNRYGYAIIALSLGGAFVMLWDRQHGLPLPQNQAEWIGLSAGISFALMNVIVRRTQHLSVNFKVASVWFGTMLFTTVLLLYQGNVIAQWQNIPSDAWWLLWLIGLVVCVISFAVQYGLTYLPANQAIVLLLSELVFAAVSSYLLADEEMGLREIIGAALIVSASLLSGKCTSHNGK</sequence>
<evidence type="ECO:0000313" key="8">
    <source>
        <dbReference type="EMBL" id="CAG9932877.1"/>
    </source>
</evidence>
<evidence type="ECO:0000259" key="7">
    <source>
        <dbReference type="Pfam" id="PF00892"/>
    </source>
</evidence>
<dbReference type="InterPro" id="IPR000620">
    <property type="entry name" value="EamA_dom"/>
</dbReference>
<dbReference type="Proteomes" id="UP000839052">
    <property type="component" value="Chromosome"/>
</dbReference>
<feature type="transmembrane region" description="Helical" evidence="6">
    <location>
        <begin position="151"/>
        <end position="170"/>
    </location>
</feature>
<evidence type="ECO:0000256" key="1">
    <source>
        <dbReference type="ARBA" id="ARBA00004141"/>
    </source>
</evidence>
<gene>
    <name evidence="8" type="ORF">NTG6680_1624</name>
</gene>
<dbReference type="Pfam" id="PF00892">
    <property type="entry name" value="EamA"/>
    <property type="match status" value="2"/>
</dbReference>
<protein>
    <recommendedName>
        <fullName evidence="7">EamA domain-containing protein</fullName>
    </recommendedName>
</protein>
<organism evidence="8 9">
    <name type="scientific">Candidatus Nitrotoga arctica</name>
    <dbReference type="NCBI Taxonomy" id="453162"/>
    <lineage>
        <taxon>Bacteria</taxon>
        <taxon>Pseudomonadati</taxon>
        <taxon>Pseudomonadota</taxon>
        <taxon>Betaproteobacteria</taxon>
        <taxon>Nitrosomonadales</taxon>
        <taxon>Gallionellaceae</taxon>
        <taxon>Candidatus Nitrotoga</taxon>
    </lineage>
</organism>
<feature type="transmembrane region" description="Helical" evidence="6">
    <location>
        <begin position="93"/>
        <end position="115"/>
    </location>
</feature>
<feature type="transmembrane region" description="Helical" evidence="6">
    <location>
        <begin position="122"/>
        <end position="139"/>
    </location>
</feature>
<dbReference type="EMBL" id="OU912926">
    <property type="protein sequence ID" value="CAG9932877.1"/>
    <property type="molecule type" value="Genomic_DNA"/>
</dbReference>
<proteinExistence type="inferred from homology"/>
<feature type="transmembrane region" description="Helical" evidence="6">
    <location>
        <begin position="244"/>
        <end position="263"/>
    </location>
</feature>
<dbReference type="RefSeq" id="WP_239796758.1">
    <property type="nucleotide sequence ID" value="NZ_OU912926.1"/>
</dbReference>
<evidence type="ECO:0000256" key="5">
    <source>
        <dbReference type="ARBA" id="ARBA00023136"/>
    </source>
</evidence>
<dbReference type="InterPro" id="IPR050638">
    <property type="entry name" value="AA-Vitamin_Transporters"/>
</dbReference>
<keyword evidence="4 6" id="KW-1133">Transmembrane helix</keyword>
<dbReference type="PANTHER" id="PTHR32322">
    <property type="entry name" value="INNER MEMBRANE TRANSPORTER"/>
    <property type="match status" value="1"/>
</dbReference>
<feature type="transmembrane region" description="Helical" evidence="6">
    <location>
        <begin position="67"/>
        <end position="87"/>
    </location>
</feature>
<reference evidence="8 9" key="1">
    <citation type="submission" date="2021-10" db="EMBL/GenBank/DDBJ databases">
        <authorList>
            <person name="Koch H."/>
        </authorList>
    </citation>
    <scope>NUCLEOTIDE SEQUENCE [LARGE SCALE GENOMIC DNA]</scope>
    <source>
        <strain evidence="8">6680</strain>
    </source>
</reference>
<feature type="domain" description="EamA" evidence="7">
    <location>
        <begin position="9"/>
        <end position="138"/>
    </location>
</feature>
<evidence type="ECO:0000256" key="4">
    <source>
        <dbReference type="ARBA" id="ARBA00022989"/>
    </source>
</evidence>
<dbReference type="InterPro" id="IPR037185">
    <property type="entry name" value="EmrE-like"/>
</dbReference>
<comment type="similarity">
    <text evidence="2">Belongs to the EamA transporter family.</text>
</comment>
<evidence type="ECO:0000256" key="3">
    <source>
        <dbReference type="ARBA" id="ARBA00022692"/>
    </source>
</evidence>
<dbReference type="SUPFAM" id="SSF103481">
    <property type="entry name" value="Multidrug resistance efflux transporter EmrE"/>
    <property type="match status" value="2"/>
</dbReference>
<keyword evidence="5 6" id="KW-0472">Membrane</keyword>
<feature type="transmembrane region" description="Helical" evidence="6">
    <location>
        <begin position="269"/>
        <end position="286"/>
    </location>
</feature>
<feature type="transmembrane region" description="Helical" evidence="6">
    <location>
        <begin position="39"/>
        <end position="60"/>
    </location>
</feature>
<keyword evidence="9" id="KW-1185">Reference proteome</keyword>
<feature type="transmembrane region" description="Helical" evidence="6">
    <location>
        <begin position="182"/>
        <end position="202"/>
    </location>
</feature>
<dbReference type="PANTHER" id="PTHR32322:SF2">
    <property type="entry name" value="EAMA DOMAIN-CONTAINING PROTEIN"/>
    <property type="match status" value="1"/>
</dbReference>
<accession>A0ABN8ANW0</accession>
<evidence type="ECO:0000313" key="9">
    <source>
        <dbReference type="Proteomes" id="UP000839052"/>
    </source>
</evidence>
<comment type="subcellular location">
    <subcellularLocation>
        <location evidence="1">Membrane</location>
        <topology evidence="1">Multi-pass membrane protein</topology>
    </subcellularLocation>
</comment>
<feature type="domain" description="EamA" evidence="7">
    <location>
        <begin position="155"/>
        <end position="284"/>
    </location>
</feature>